<dbReference type="InterPro" id="IPR009038">
    <property type="entry name" value="GOLD_dom"/>
</dbReference>
<dbReference type="Gene3D" id="2.60.120.680">
    <property type="entry name" value="GOLD domain"/>
    <property type="match status" value="1"/>
</dbReference>
<dbReference type="PANTHER" id="PTHR47532:SF1">
    <property type="entry name" value="RETINAL-BINDING PROTEIN"/>
    <property type="match status" value="1"/>
</dbReference>
<dbReference type="PANTHER" id="PTHR47532">
    <property type="entry name" value="RETINAL-BINDING PROTEIN"/>
    <property type="match status" value="1"/>
</dbReference>
<dbReference type="PROSITE" id="PS50866">
    <property type="entry name" value="GOLD"/>
    <property type="match status" value="1"/>
</dbReference>
<dbReference type="OrthoDB" id="1434354at2759"/>
<evidence type="ECO:0000259" key="1">
    <source>
        <dbReference type="PROSITE" id="PS50866"/>
    </source>
</evidence>
<evidence type="ECO:0000313" key="2">
    <source>
        <dbReference type="EMBL" id="EFJ18293.1"/>
    </source>
</evidence>
<dbReference type="eggNOG" id="ENOG502QSP4">
    <property type="taxonomic scope" value="Eukaryota"/>
</dbReference>
<proteinExistence type="predicted"/>
<dbReference type="Gramene" id="EFJ18293">
    <property type="protein sequence ID" value="EFJ18293"/>
    <property type="gene ID" value="SELMODRAFT_154057"/>
</dbReference>
<gene>
    <name evidence="2" type="ORF">SELMODRAFT_154057</name>
</gene>
<dbReference type="EMBL" id="GL377610">
    <property type="protein sequence ID" value="EFJ18293.1"/>
    <property type="molecule type" value="Genomic_DNA"/>
</dbReference>
<dbReference type="OMA" id="FCVEYIS"/>
<dbReference type="Proteomes" id="UP000001514">
    <property type="component" value="Unassembled WGS sequence"/>
</dbReference>
<dbReference type="HOGENOM" id="CLU_059106_1_0_1"/>
<dbReference type="AlphaFoldDB" id="D8SBP7"/>
<feature type="domain" description="GOLD" evidence="1">
    <location>
        <begin position="321"/>
        <end position="415"/>
    </location>
</feature>
<protein>
    <recommendedName>
        <fullName evidence="1">GOLD domain-containing protein</fullName>
    </recommendedName>
</protein>
<dbReference type="InParanoid" id="D8SBP7"/>
<name>D8SBP7_SELML</name>
<reference evidence="2 3" key="1">
    <citation type="journal article" date="2011" name="Science">
        <title>The Selaginella genome identifies genetic changes associated with the evolution of vascular plants.</title>
        <authorList>
            <person name="Banks J.A."/>
            <person name="Nishiyama T."/>
            <person name="Hasebe M."/>
            <person name="Bowman J.L."/>
            <person name="Gribskov M."/>
            <person name="dePamphilis C."/>
            <person name="Albert V.A."/>
            <person name="Aono N."/>
            <person name="Aoyama T."/>
            <person name="Ambrose B.A."/>
            <person name="Ashton N.W."/>
            <person name="Axtell M.J."/>
            <person name="Barker E."/>
            <person name="Barker M.S."/>
            <person name="Bennetzen J.L."/>
            <person name="Bonawitz N.D."/>
            <person name="Chapple C."/>
            <person name="Cheng C."/>
            <person name="Correa L.G."/>
            <person name="Dacre M."/>
            <person name="DeBarry J."/>
            <person name="Dreyer I."/>
            <person name="Elias M."/>
            <person name="Engstrom E.M."/>
            <person name="Estelle M."/>
            <person name="Feng L."/>
            <person name="Finet C."/>
            <person name="Floyd S.K."/>
            <person name="Frommer W.B."/>
            <person name="Fujita T."/>
            <person name="Gramzow L."/>
            <person name="Gutensohn M."/>
            <person name="Harholt J."/>
            <person name="Hattori M."/>
            <person name="Heyl A."/>
            <person name="Hirai T."/>
            <person name="Hiwatashi Y."/>
            <person name="Ishikawa M."/>
            <person name="Iwata M."/>
            <person name="Karol K.G."/>
            <person name="Koehler B."/>
            <person name="Kolukisaoglu U."/>
            <person name="Kubo M."/>
            <person name="Kurata T."/>
            <person name="Lalonde S."/>
            <person name="Li K."/>
            <person name="Li Y."/>
            <person name="Litt A."/>
            <person name="Lyons E."/>
            <person name="Manning G."/>
            <person name="Maruyama T."/>
            <person name="Michael T.P."/>
            <person name="Mikami K."/>
            <person name="Miyazaki S."/>
            <person name="Morinaga S."/>
            <person name="Murata T."/>
            <person name="Mueller-Roeber B."/>
            <person name="Nelson D.R."/>
            <person name="Obara M."/>
            <person name="Oguri Y."/>
            <person name="Olmstead R.G."/>
            <person name="Onodera N."/>
            <person name="Petersen B.L."/>
            <person name="Pils B."/>
            <person name="Prigge M."/>
            <person name="Rensing S.A."/>
            <person name="Riano-Pachon D.M."/>
            <person name="Roberts A.W."/>
            <person name="Sato Y."/>
            <person name="Scheller H.V."/>
            <person name="Schulz B."/>
            <person name="Schulz C."/>
            <person name="Shakirov E.V."/>
            <person name="Shibagaki N."/>
            <person name="Shinohara N."/>
            <person name="Shippen D.E."/>
            <person name="Soerensen I."/>
            <person name="Sotooka R."/>
            <person name="Sugimoto N."/>
            <person name="Sugita M."/>
            <person name="Sumikawa N."/>
            <person name="Tanurdzic M."/>
            <person name="Theissen G."/>
            <person name="Ulvskov P."/>
            <person name="Wakazuki S."/>
            <person name="Weng J.K."/>
            <person name="Willats W.W."/>
            <person name="Wipf D."/>
            <person name="Wolf P.G."/>
            <person name="Yang L."/>
            <person name="Zimmer A.D."/>
            <person name="Zhu Q."/>
            <person name="Mitros T."/>
            <person name="Hellsten U."/>
            <person name="Loque D."/>
            <person name="Otillar R."/>
            <person name="Salamov A."/>
            <person name="Schmutz J."/>
            <person name="Shapiro H."/>
            <person name="Lindquist E."/>
            <person name="Lucas S."/>
            <person name="Rokhsar D."/>
            <person name="Grigoriev I.V."/>
        </authorList>
    </citation>
    <scope>NUCLEOTIDE SEQUENCE [LARGE SCALE GENOMIC DNA]</scope>
</reference>
<keyword evidence="3" id="KW-1185">Reference proteome</keyword>
<dbReference type="InterPro" id="IPR036598">
    <property type="entry name" value="GOLD_dom_sf"/>
</dbReference>
<accession>D8SBP7</accession>
<dbReference type="SUPFAM" id="SSF101576">
    <property type="entry name" value="Supernatant protein factor (SPF), C-terminal domain"/>
    <property type="match status" value="1"/>
</dbReference>
<organism evidence="3">
    <name type="scientific">Selaginella moellendorffii</name>
    <name type="common">Spikemoss</name>
    <dbReference type="NCBI Taxonomy" id="88036"/>
    <lineage>
        <taxon>Eukaryota</taxon>
        <taxon>Viridiplantae</taxon>
        <taxon>Streptophyta</taxon>
        <taxon>Embryophyta</taxon>
        <taxon>Tracheophyta</taxon>
        <taxon>Lycopodiopsida</taxon>
        <taxon>Selaginellales</taxon>
        <taxon>Selaginellaceae</taxon>
        <taxon>Selaginella</taxon>
    </lineage>
</organism>
<sequence>MASTEGLVPITRDFLSRFYDRYPFEALAPGIAAADSQLREENERMSKHYAEESGNDLILDLSFDSPHKIDENLWKNREQVEEILYLLEKRHWPSSLNGPQMPDKLYKLALELQSLLKFIEDYQYFSSEKIFSMILTYMPQDFRASLIKQQRDRSEKKRQAEVETLLNGGGSIQEKYNLLWKQQMERRKQLVMLGSASGVYKTLIRFLVGVPQVLLDFVQQINDHNGPMEEQRERYGPPLYQLTQLGLHIRIFLTLWWKTFNRDTTAQDSRLDLLEESVKLYSSELKRFLTFLREVFEHSPFLISAEEAGTNGGKTMVNDFKETVISTGKTHEVLLPVDSEGSYVAWEFKLTSGKDVGFSVEYISSNGAKMQMLPYQRYDSHQGNFYSPGVGSYKLVWDNSYSTFYRKTVRYKVDAIPPVADAQKLEDQN</sequence>
<dbReference type="KEGG" id="smo:SELMODRAFT_154057"/>
<evidence type="ECO:0000313" key="3">
    <source>
        <dbReference type="Proteomes" id="UP000001514"/>
    </source>
</evidence>
<dbReference type="FunCoup" id="D8SBP7">
    <property type="interactions" value="3647"/>
</dbReference>